<keyword evidence="1" id="KW-0812">Transmembrane</keyword>
<evidence type="ECO:0000256" key="1">
    <source>
        <dbReference type="SAM" id="Phobius"/>
    </source>
</evidence>
<keyword evidence="3" id="KW-1185">Reference proteome</keyword>
<organism evidence="2 3">
    <name type="scientific">Polycladomyces subterraneus</name>
    <dbReference type="NCBI Taxonomy" id="1016997"/>
    <lineage>
        <taxon>Bacteria</taxon>
        <taxon>Bacillati</taxon>
        <taxon>Bacillota</taxon>
        <taxon>Bacilli</taxon>
        <taxon>Bacillales</taxon>
        <taxon>Thermoactinomycetaceae</taxon>
        <taxon>Polycladomyces</taxon>
    </lineage>
</organism>
<protein>
    <recommendedName>
        <fullName evidence="4">DoxX family protein</fullName>
    </recommendedName>
</protein>
<dbReference type="RefSeq" id="WP_301239974.1">
    <property type="nucleotide sequence ID" value="NZ_JANRHH010000047.1"/>
</dbReference>
<dbReference type="Proteomes" id="UP001174196">
    <property type="component" value="Unassembled WGS sequence"/>
</dbReference>
<comment type="caution">
    <text evidence="2">The sequence shown here is derived from an EMBL/GenBank/DDBJ whole genome shotgun (WGS) entry which is preliminary data.</text>
</comment>
<feature type="transmembrane region" description="Helical" evidence="1">
    <location>
        <begin position="90"/>
        <end position="109"/>
    </location>
</feature>
<feature type="transmembrane region" description="Helical" evidence="1">
    <location>
        <begin position="67"/>
        <end position="84"/>
    </location>
</feature>
<keyword evidence="1" id="KW-1133">Transmembrane helix</keyword>
<evidence type="ECO:0000313" key="2">
    <source>
        <dbReference type="EMBL" id="MDN4594999.1"/>
    </source>
</evidence>
<keyword evidence="1" id="KW-0472">Membrane</keyword>
<evidence type="ECO:0008006" key="4">
    <source>
        <dbReference type="Google" id="ProtNLM"/>
    </source>
</evidence>
<name>A0ABT8IQD6_9BACL</name>
<evidence type="ECO:0000313" key="3">
    <source>
        <dbReference type="Proteomes" id="UP001174196"/>
    </source>
</evidence>
<sequence length="139" mass="15730">MGIQLLLYGLVKLAFGQFGIPAADIASSHGEGFVLAWKFFGYSRVYEIFIGIGEVLAGLLIMIPRTFTLGAVIYFPIALNIMMVNYCYRIGVQDLSTMLVLMNVYLLWLDRKKLLMIFWKTDSSDVSPKNMEMKGERIS</sequence>
<accession>A0ABT8IQD6</accession>
<reference evidence="2" key="1">
    <citation type="submission" date="2022-08" db="EMBL/GenBank/DDBJ databases">
        <title>Polycladomyces zharkentsis sp. nov., a novel thermophilic CMC and starch-degrading bacterium isolated from a geothermal spring in Kazakhstan.</title>
        <authorList>
            <person name="Mashzhan A."/>
            <person name="Kistaubaeva A."/>
            <person name="Javier-Lopez R."/>
            <person name="Birkeland N.-K."/>
        </authorList>
    </citation>
    <scope>NUCLEOTIDE SEQUENCE</scope>
    <source>
        <strain evidence="2">KSR 13</strain>
    </source>
</reference>
<feature type="transmembrane region" description="Helical" evidence="1">
    <location>
        <begin position="40"/>
        <end position="60"/>
    </location>
</feature>
<proteinExistence type="predicted"/>
<gene>
    <name evidence="2" type="ORF">NWF35_14100</name>
</gene>
<dbReference type="EMBL" id="JANRHH010000047">
    <property type="protein sequence ID" value="MDN4594999.1"/>
    <property type="molecule type" value="Genomic_DNA"/>
</dbReference>